<proteinExistence type="predicted"/>
<accession>A0AC58SSQ2</accession>
<protein>
    <submittedName>
        <fullName evidence="2">Uncharacterized protein LOC142169951</fullName>
    </submittedName>
</protein>
<keyword evidence="1" id="KW-1185">Reference proteome</keyword>
<gene>
    <name evidence="2" type="primary">LOC142169951</name>
</gene>
<organism evidence="1 2">
    <name type="scientific">Nicotiana tabacum</name>
    <name type="common">Common tobacco</name>
    <dbReference type="NCBI Taxonomy" id="4097"/>
    <lineage>
        <taxon>Eukaryota</taxon>
        <taxon>Viridiplantae</taxon>
        <taxon>Streptophyta</taxon>
        <taxon>Embryophyta</taxon>
        <taxon>Tracheophyta</taxon>
        <taxon>Spermatophyta</taxon>
        <taxon>Magnoliopsida</taxon>
        <taxon>eudicotyledons</taxon>
        <taxon>Gunneridae</taxon>
        <taxon>Pentapetalae</taxon>
        <taxon>asterids</taxon>
        <taxon>lamiids</taxon>
        <taxon>Solanales</taxon>
        <taxon>Solanaceae</taxon>
        <taxon>Nicotianoideae</taxon>
        <taxon>Nicotianeae</taxon>
        <taxon>Nicotiana</taxon>
    </lineage>
</organism>
<evidence type="ECO:0000313" key="2">
    <source>
        <dbReference type="RefSeq" id="XP_075087998.1"/>
    </source>
</evidence>
<reference evidence="2" key="2">
    <citation type="submission" date="2025-08" db="UniProtKB">
        <authorList>
            <consortium name="RefSeq"/>
        </authorList>
    </citation>
    <scope>IDENTIFICATION</scope>
    <source>
        <tissue evidence="2">Leaf</tissue>
    </source>
</reference>
<name>A0AC58SSQ2_TOBAC</name>
<evidence type="ECO:0000313" key="1">
    <source>
        <dbReference type="Proteomes" id="UP000790787"/>
    </source>
</evidence>
<dbReference type="Proteomes" id="UP000790787">
    <property type="component" value="Chromosome 15"/>
</dbReference>
<dbReference type="RefSeq" id="XP_075087998.1">
    <property type="nucleotide sequence ID" value="XM_075231897.1"/>
</dbReference>
<reference evidence="1" key="1">
    <citation type="journal article" date="2014" name="Nat. Commun.">
        <title>The tobacco genome sequence and its comparison with those of tomato and potato.</title>
        <authorList>
            <person name="Sierro N."/>
            <person name="Battey J.N."/>
            <person name="Ouadi S."/>
            <person name="Bakaher N."/>
            <person name="Bovet L."/>
            <person name="Willig A."/>
            <person name="Goepfert S."/>
            <person name="Peitsch M.C."/>
            <person name="Ivanov N.V."/>
        </authorList>
    </citation>
    <scope>NUCLEOTIDE SEQUENCE [LARGE SCALE GENOMIC DNA]</scope>
</reference>
<sequence length="144" mass="16813">MAAPPNFEEGQSTYKPPRFNGQYYRWWKTRMHDFIMAEESELWYVICDGPFIPTKTIGDPAVTVPKIGKEFNNADRKAIKKNFRVKRILVCGIGPDEYNRISACQSAKEIWEALQTAHEGRTQVKQSKIDMLTTEYELFRMKDE</sequence>